<dbReference type="InterPro" id="IPR026956">
    <property type="entry name" value="D-ser_dehydrat-like_dom"/>
</dbReference>
<gene>
    <name evidence="2" type="ORF">HBF25_20675</name>
</gene>
<evidence type="ECO:0000259" key="1">
    <source>
        <dbReference type="SMART" id="SM01119"/>
    </source>
</evidence>
<name>A0A7X5UEK6_9GAMM</name>
<evidence type="ECO:0000313" key="3">
    <source>
        <dbReference type="Proteomes" id="UP000490980"/>
    </source>
</evidence>
<dbReference type="Pfam" id="PF14031">
    <property type="entry name" value="D-ser_dehydrat"/>
    <property type="match status" value="1"/>
</dbReference>
<dbReference type="SMART" id="SM01119">
    <property type="entry name" value="D-ser_dehydrat"/>
    <property type="match status" value="1"/>
</dbReference>
<feature type="domain" description="D-serine dehydratase-like" evidence="1">
    <location>
        <begin position="1"/>
        <end position="87"/>
    </location>
</feature>
<dbReference type="AlphaFoldDB" id="A0A7X5UEK6"/>
<dbReference type="RefSeq" id="WP_166952319.1">
    <property type="nucleotide sequence ID" value="NZ_JAARLZ010000015.1"/>
</dbReference>
<dbReference type="EMBL" id="JAARLZ010000015">
    <property type="protein sequence ID" value="NII08807.1"/>
    <property type="molecule type" value="Genomic_DNA"/>
</dbReference>
<comment type="caution">
    <text evidence="2">The sequence shown here is derived from an EMBL/GenBank/DDBJ whole genome shotgun (WGS) entry which is preliminary data.</text>
</comment>
<dbReference type="Gene3D" id="2.40.37.20">
    <property type="entry name" value="D-serine dehydratase-like domain"/>
    <property type="match status" value="1"/>
</dbReference>
<sequence length="102" mass="11097">MSVARKHAPTTARRRVSRAAGRGFCGVHGQAIRGIRPIALNQEHGILQPMPESGLRTTGFPVGTLMRVLPHHACSTAAQFDGYHVISDAPGAAPYWPRFRGW</sequence>
<accession>A0A7X5UEK6</accession>
<proteinExistence type="predicted"/>
<keyword evidence="3" id="KW-1185">Reference proteome</keyword>
<dbReference type="Proteomes" id="UP000490980">
    <property type="component" value="Unassembled WGS sequence"/>
</dbReference>
<reference evidence="2 3" key="1">
    <citation type="submission" date="2020-03" db="EMBL/GenBank/DDBJ databases">
        <authorList>
            <person name="Lai Q."/>
        </authorList>
    </citation>
    <scope>NUCLEOTIDE SEQUENCE [LARGE SCALE GENOMIC DNA]</scope>
    <source>
        <strain evidence="2 3">CCUG 25036</strain>
    </source>
</reference>
<protein>
    <recommendedName>
        <fullName evidence="1">D-serine dehydratase-like domain-containing protein</fullName>
    </recommendedName>
</protein>
<evidence type="ECO:0000313" key="2">
    <source>
        <dbReference type="EMBL" id="NII08807.1"/>
    </source>
</evidence>
<dbReference type="InterPro" id="IPR042208">
    <property type="entry name" value="D-ser_dehydrat-like_sf"/>
</dbReference>
<organism evidence="2 3">
    <name type="scientific">Luteibacter anthropi</name>
    <dbReference type="NCBI Taxonomy" id="564369"/>
    <lineage>
        <taxon>Bacteria</taxon>
        <taxon>Pseudomonadati</taxon>
        <taxon>Pseudomonadota</taxon>
        <taxon>Gammaproteobacteria</taxon>
        <taxon>Lysobacterales</taxon>
        <taxon>Rhodanobacteraceae</taxon>
        <taxon>Luteibacter</taxon>
    </lineage>
</organism>